<dbReference type="AlphaFoldDB" id="A0A7S2SPQ2"/>
<proteinExistence type="predicted"/>
<dbReference type="GO" id="GO:0016579">
    <property type="term" value="P:protein deubiquitination"/>
    <property type="evidence" value="ECO:0007669"/>
    <property type="project" value="InterPro"/>
</dbReference>
<keyword evidence="2" id="KW-0378">Hydrolase</keyword>
<dbReference type="PANTHER" id="PTHR22975">
    <property type="entry name" value="UBIQUITIN SPECIFIC PROTEINASE"/>
    <property type="match status" value="1"/>
</dbReference>
<reference evidence="4" key="1">
    <citation type="submission" date="2021-01" db="EMBL/GenBank/DDBJ databases">
        <authorList>
            <person name="Corre E."/>
            <person name="Pelletier E."/>
            <person name="Niang G."/>
            <person name="Scheremetjew M."/>
            <person name="Finn R."/>
            <person name="Kale V."/>
            <person name="Holt S."/>
            <person name="Cochrane G."/>
            <person name="Meng A."/>
            <person name="Brown T."/>
            <person name="Cohen L."/>
        </authorList>
    </citation>
    <scope>NUCLEOTIDE SEQUENCE</scope>
    <source>
        <strain evidence="4">CCMP1243</strain>
    </source>
</reference>
<evidence type="ECO:0000313" key="4">
    <source>
        <dbReference type="EMBL" id="CAD9706234.1"/>
    </source>
</evidence>
<dbReference type="Gene3D" id="3.90.70.10">
    <property type="entry name" value="Cysteine proteinases"/>
    <property type="match status" value="1"/>
</dbReference>
<dbReference type="InterPro" id="IPR038765">
    <property type="entry name" value="Papain-like_cys_pep_sf"/>
</dbReference>
<feature type="domain" description="USP" evidence="3">
    <location>
        <begin position="11"/>
        <end position="372"/>
    </location>
</feature>
<evidence type="ECO:0000259" key="3">
    <source>
        <dbReference type="PROSITE" id="PS50235"/>
    </source>
</evidence>
<sequence length="569" mass="61571">MASAESGEVHKGLRNLTGQNNCFLNAAIQTLWHLPSFRERLATAETLASRGGEPSLLPAMQSLFANYLYGEDNVLPADEVRLVLGSLYSRTGQFQIGEIDDATECLEAILHSIHCEHVDVPLSEGGDEVACSPPCAACSVFKCAYFDQRKCKRCGATSDPMPTNNFVYRVWVAECIAGPQQETFQAALRRLWETGYSGPLTCPDAARSGAAACSGPCCPERWCISLPKVFTANIVWPTSHPSGSVIAAMLRMLRCSIDLSEVFSLPTAAPSPPTPSDGFVSPLATGQIGGLEEAGSVPAPRTLYRFCGMICYYGKHYVSLFARRERDKRSESYGRWLLFDDSTIRELGSWTEVKSFCIASRYQPTIVWFEQVPEGEEPWWMDDVDPKIEEQTGLNFIGDMVMDFFSALGASPSVARPATPAAGHKRAAPQLAPSVDRPWRVESPTIDASPIFPVATEDGVFGASTGGDDHVSTFSLSYQPGQRVKKVGLLLDMAGGDVVVTGYSHLKGGIKLPPELAGVPLMHRVVAVGDKAVAGMHLGNVQRLMREAIDNTGTLRLTVAPGGMFSAHV</sequence>
<dbReference type="InterPro" id="IPR052398">
    <property type="entry name" value="Ubiquitin_hydrolase_53/54"/>
</dbReference>
<keyword evidence="1" id="KW-0833">Ubl conjugation pathway</keyword>
<dbReference type="PROSITE" id="PS50235">
    <property type="entry name" value="USP_3"/>
    <property type="match status" value="1"/>
</dbReference>
<evidence type="ECO:0000256" key="1">
    <source>
        <dbReference type="ARBA" id="ARBA00022786"/>
    </source>
</evidence>
<gene>
    <name evidence="4" type="ORF">RMAR1173_LOCUS17437</name>
</gene>
<dbReference type="InterPro" id="IPR028889">
    <property type="entry name" value="USP"/>
</dbReference>
<dbReference type="InterPro" id="IPR001394">
    <property type="entry name" value="Peptidase_C19_UCH"/>
</dbReference>
<dbReference type="PANTHER" id="PTHR22975:SF9">
    <property type="entry name" value="ECHINUS SPLICE FORM 3"/>
    <property type="match status" value="1"/>
</dbReference>
<dbReference type="EMBL" id="HBHJ01026417">
    <property type="protein sequence ID" value="CAD9706234.1"/>
    <property type="molecule type" value="Transcribed_RNA"/>
</dbReference>
<name>A0A7S2SPQ2_9STRA</name>
<dbReference type="Pfam" id="PF00443">
    <property type="entry name" value="UCH"/>
    <property type="match status" value="1"/>
</dbReference>
<dbReference type="GO" id="GO:0004843">
    <property type="term" value="F:cysteine-type deubiquitinase activity"/>
    <property type="evidence" value="ECO:0007669"/>
    <property type="project" value="InterPro"/>
</dbReference>
<organism evidence="4">
    <name type="scientific">Rhizochromulina marina</name>
    <dbReference type="NCBI Taxonomy" id="1034831"/>
    <lineage>
        <taxon>Eukaryota</taxon>
        <taxon>Sar</taxon>
        <taxon>Stramenopiles</taxon>
        <taxon>Ochrophyta</taxon>
        <taxon>Dictyochophyceae</taxon>
        <taxon>Rhizochromulinales</taxon>
        <taxon>Rhizochromulina</taxon>
    </lineage>
</organism>
<dbReference type="SUPFAM" id="SSF54001">
    <property type="entry name" value="Cysteine proteinases"/>
    <property type="match status" value="1"/>
</dbReference>
<accession>A0A7S2SPQ2</accession>
<evidence type="ECO:0000256" key="2">
    <source>
        <dbReference type="ARBA" id="ARBA00022801"/>
    </source>
</evidence>
<protein>
    <recommendedName>
        <fullName evidence="3">USP domain-containing protein</fullName>
    </recommendedName>
</protein>